<feature type="domain" description="Nucleotide-diphospho-sugar transferase" evidence="1">
    <location>
        <begin position="35"/>
        <end position="232"/>
    </location>
</feature>
<dbReference type="AlphaFoldDB" id="A0A914WST6"/>
<accession>A0A914WST6</accession>
<sequence>MLEEFDKPPAILMLNQYAINMTHNFLCNTAQMRGVHERLVFVTVDKTAAEVLRKEWPHVKQFYWPTPCLYKRFNFAEPAYQLIYVLRANLAAILIRHGYSFWMMQQDTFWRANLFDLNLEYNSDYDMLFDQIGDSADSPRAELVNGANFFVRANNKSLEFFNAIANKLSHWYAPDMAIMIHQCYTWGHNRSKCEFMSQRIAQSWEWIYTEQKNPPYIMQLDCEVRTGSKLSHLARYGFSFTLSDGKTCNQSGVEMARHRMNTGAVDASKSQLSWGRIQFKAYYFIADWLFRCIPYVKPYLPLMGFCIMVTF</sequence>
<dbReference type="WBParaSite" id="PSAMB.scaffold4size155531.g233.t1">
    <property type="protein sequence ID" value="PSAMB.scaffold4size155531.g233.t1"/>
    <property type="gene ID" value="PSAMB.scaffold4size155531.g233"/>
</dbReference>
<dbReference type="Pfam" id="PF03407">
    <property type="entry name" value="Nucleotid_trans"/>
    <property type="match status" value="1"/>
</dbReference>
<keyword evidence="2" id="KW-1185">Reference proteome</keyword>
<evidence type="ECO:0000313" key="2">
    <source>
        <dbReference type="Proteomes" id="UP000887566"/>
    </source>
</evidence>
<protein>
    <submittedName>
        <fullName evidence="3">Nucleotide-diphospho-sugar transferase domain-containing protein</fullName>
    </submittedName>
</protein>
<evidence type="ECO:0000259" key="1">
    <source>
        <dbReference type="Pfam" id="PF03407"/>
    </source>
</evidence>
<dbReference type="PANTHER" id="PTHR31967:SF10">
    <property type="entry name" value="NUCLEOTIDE-DIPHOSPHO-SUGAR TRANSFERASE DOMAIN-CONTAINING PROTEIN"/>
    <property type="match status" value="1"/>
</dbReference>
<dbReference type="PANTHER" id="PTHR31967">
    <property type="entry name" value="GROUNDHOG (HEDGEHOG-LIKE FAMILY)-RELATED"/>
    <property type="match status" value="1"/>
</dbReference>
<organism evidence="2 3">
    <name type="scientific">Plectus sambesii</name>
    <dbReference type="NCBI Taxonomy" id="2011161"/>
    <lineage>
        <taxon>Eukaryota</taxon>
        <taxon>Metazoa</taxon>
        <taxon>Ecdysozoa</taxon>
        <taxon>Nematoda</taxon>
        <taxon>Chromadorea</taxon>
        <taxon>Plectida</taxon>
        <taxon>Plectina</taxon>
        <taxon>Plectoidea</taxon>
        <taxon>Plectidae</taxon>
        <taxon>Plectus</taxon>
    </lineage>
</organism>
<dbReference type="Proteomes" id="UP000887566">
    <property type="component" value="Unplaced"/>
</dbReference>
<proteinExistence type="predicted"/>
<dbReference type="InterPro" id="IPR005069">
    <property type="entry name" value="Nucl-diP-sugar_transferase"/>
</dbReference>
<reference evidence="3" key="1">
    <citation type="submission" date="2022-11" db="UniProtKB">
        <authorList>
            <consortium name="WormBaseParasite"/>
        </authorList>
    </citation>
    <scope>IDENTIFICATION</scope>
</reference>
<evidence type="ECO:0000313" key="3">
    <source>
        <dbReference type="WBParaSite" id="PSAMB.scaffold4size155531.g233.t1"/>
    </source>
</evidence>
<name>A0A914WST6_9BILA</name>